<dbReference type="AlphaFoldDB" id="A0A3L9Y171"/>
<organism evidence="1 2">
    <name type="scientific">Rhodophyticola porphyridii</name>
    <dbReference type="NCBI Taxonomy" id="1852017"/>
    <lineage>
        <taxon>Bacteria</taxon>
        <taxon>Pseudomonadati</taxon>
        <taxon>Pseudomonadota</taxon>
        <taxon>Alphaproteobacteria</taxon>
        <taxon>Rhodobacterales</taxon>
        <taxon>Roseobacteraceae</taxon>
        <taxon>Rhodophyticola</taxon>
    </lineage>
</organism>
<accession>A0A3L9Y171</accession>
<name>A0A3L9Y171_9RHOB</name>
<evidence type="ECO:0000313" key="1">
    <source>
        <dbReference type="EMBL" id="RMA40837.1"/>
    </source>
</evidence>
<protein>
    <submittedName>
        <fullName evidence="1">Uncharacterized protein</fullName>
    </submittedName>
</protein>
<reference evidence="1 2" key="1">
    <citation type="submission" date="2018-10" db="EMBL/GenBank/DDBJ databases">
        <authorList>
            <person name="Jung H.S."/>
            <person name="Jeon C.O."/>
        </authorList>
    </citation>
    <scope>NUCLEOTIDE SEQUENCE [LARGE SCALE GENOMIC DNA]</scope>
    <source>
        <strain evidence="1 2">MA-7-27</strain>
    </source>
</reference>
<dbReference type="Proteomes" id="UP000281343">
    <property type="component" value="Unassembled WGS sequence"/>
</dbReference>
<sequence>MPAAADISQLVAWLAASSPAKRPAPMHGYVQVPNYACLWPVNPAVADYPDLSGLGERQMPLYVPTVALAAPVMDQRLGWSCAALPAVSERLHHMLHHVPETRWDVPGDVLAVGIASPATTINAALAAEGLSVDLTEAALLAVPLYTVTASDRARTLEVCRSTYAVAA</sequence>
<keyword evidence="2" id="KW-1185">Reference proteome</keyword>
<dbReference type="EMBL" id="RCNT01000010">
    <property type="protein sequence ID" value="RMA40837.1"/>
    <property type="molecule type" value="Genomic_DNA"/>
</dbReference>
<comment type="caution">
    <text evidence="1">The sequence shown here is derived from an EMBL/GenBank/DDBJ whole genome shotgun (WGS) entry which is preliminary data.</text>
</comment>
<gene>
    <name evidence="1" type="ORF">D9R08_16850</name>
</gene>
<evidence type="ECO:0000313" key="2">
    <source>
        <dbReference type="Proteomes" id="UP000281343"/>
    </source>
</evidence>
<proteinExistence type="predicted"/>